<feature type="transmembrane region" description="Helical" evidence="6">
    <location>
        <begin position="184"/>
        <end position="204"/>
    </location>
</feature>
<dbReference type="PANTHER" id="PTHR30213:SF0">
    <property type="entry name" value="UPF0761 MEMBRANE PROTEIN YIHY"/>
    <property type="match status" value="1"/>
</dbReference>
<dbReference type="InterPro" id="IPR017039">
    <property type="entry name" value="Virul_fac_BrkB"/>
</dbReference>
<evidence type="ECO:0000313" key="7">
    <source>
        <dbReference type="EMBL" id="ANX11182.1"/>
    </source>
</evidence>
<feature type="transmembrane region" description="Helical" evidence="6">
    <location>
        <begin position="101"/>
        <end position="125"/>
    </location>
</feature>
<dbReference type="STRING" id="255247.ABE41_004130"/>
<feature type="transmembrane region" description="Helical" evidence="6">
    <location>
        <begin position="38"/>
        <end position="60"/>
    </location>
</feature>
<proteinExistence type="predicted"/>
<evidence type="ECO:0000256" key="4">
    <source>
        <dbReference type="ARBA" id="ARBA00022989"/>
    </source>
</evidence>
<dbReference type="KEGG" id="far:ABE41_004130"/>
<accession>A0A1B1Z123</accession>
<dbReference type="AlphaFoldDB" id="A0A1B1Z123"/>
<evidence type="ECO:0000256" key="6">
    <source>
        <dbReference type="SAM" id="Phobius"/>
    </source>
</evidence>
<evidence type="ECO:0000256" key="3">
    <source>
        <dbReference type="ARBA" id="ARBA00022692"/>
    </source>
</evidence>
<evidence type="ECO:0000256" key="5">
    <source>
        <dbReference type="ARBA" id="ARBA00023136"/>
    </source>
</evidence>
<gene>
    <name evidence="7" type="ORF">ABE41_004130</name>
</gene>
<dbReference type="EMBL" id="CP016761">
    <property type="protein sequence ID" value="ANX11182.1"/>
    <property type="molecule type" value="Genomic_DNA"/>
</dbReference>
<evidence type="ECO:0000313" key="8">
    <source>
        <dbReference type="Proteomes" id="UP000077412"/>
    </source>
</evidence>
<keyword evidence="2" id="KW-1003">Cell membrane</keyword>
<organism evidence="7 8">
    <name type="scientific">Fictibacillus arsenicus</name>
    <dbReference type="NCBI Taxonomy" id="255247"/>
    <lineage>
        <taxon>Bacteria</taxon>
        <taxon>Bacillati</taxon>
        <taxon>Bacillota</taxon>
        <taxon>Bacilli</taxon>
        <taxon>Bacillales</taxon>
        <taxon>Fictibacillaceae</taxon>
        <taxon>Fictibacillus</taxon>
    </lineage>
</organism>
<feature type="transmembrane region" description="Helical" evidence="6">
    <location>
        <begin position="257"/>
        <end position="278"/>
    </location>
</feature>
<comment type="subcellular location">
    <subcellularLocation>
        <location evidence="1">Cell membrane</location>
        <topology evidence="1">Multi-pass membrane protein</topology>
    </subcellularLocation>
</comment>
<keyword evidence="3 6" id="KW-0812">Transmembrane</keyword>
<keyword evidence="5 6" id="KW-0472">Membrane</keyword>
<dbReference type="PANTHER" id="PTHR30213">
    <property type="entry name" value="INNER MEMBRANE PROTEIN YHJD"/>
    <property type="match status" value="1"/>
</dbReference>
<feature type="transmembrane region" description="Helical" evidence="6">
    <location>
        <begin position="137"/>
        <end position="160"/>
    </location>
</feature>
<feature type="transmembrane region" description="Helical" evidence="6">
    <location>
        <begin position="216"/>
        <end position="237"/>
    </location>
</feature>
<dbReference type="NCBIfam" id="TIGR00765">
    <property type="entry name" value="yihY_not_rbn"/>
    <property type="match status" value="1"/>
</dbReference>
<sequence length="284" mass="32865">MQDRIIRRSHGGIHMRWVLKQWFRRFFEDKVFDLSAQLAYYFLVSLFPFIFLIFTVMGFLPISSSYVLSLFQSIAPEEAYTLLEYNLIAVLDEHRGDVFSISLIIMIWLATIGTHAIIRVFNLAYQVEESRPFIKELILGMFLTFGLVVAVITALLLPVFGRTIGVYIFEQTGYSHPVWHIWETARYVIGFSVLLFIFSALYMFAPNIKLSFRNVWPGAVFSTAGWHLFSYLFSSYVSIFDYGQIYGNMGALLTLMIWFYLSALILIAGGQLNAILAMRRLERK</sequence>
<reference evidence="7 8" key="1">
    <citation type="submission" date="2016-08" db="EMBL/GenBank/DDBJ databases">
        <title>Complete genome sequence of Fictibacillus arsenicus G25-54, a strain with toxicity to nematodes and a potential arsenic-resistance activity.</title>
        <authorList>
            <person name="Zheng Z."/>
        </authorList>
    </citation>
    <scope>NUCLEOTIDE SEQUENCE [LARGE SCALE GENOMIC DNA]</scope>
    <source>
        <strain evidence="7 8">G25-54</strain>
    </source>
</reference>
<dbReference type="Proteomes" id="UP000077412">
    <property type="component" value="Chromosome"/>
</dbReference>
<dbReference type="GO" id="GO:0005886">
    <property type="term" value="C:plasma membrane"/>
    <property type="evidence" value="ECO:0007669"/>
    <property type="project" value="UniProtKB-SubCell"/>
</dbReference>
<evidence type="ECO:0000256" key="2">
    <source>
        <dbReference type="ARBA" id="ARBA00022475"/>
    </source>
</evidence>
<protein>
    <submittedName>
        <fullName evidence="7">Uncharacterized protein</fullName>
    </submittedName>
</protein>
<dbReference type="PIRSF" id="PIRSF035875">
    <property type="entry name" value="RNase_BN"/>
    <property type="match status" value="1"/>
</dbReference>
<evidence type="ECO:0000256" key="1">
    <source>
        <dbReference type="ARBA" id="ARBA00004651"/>
    </source>
</evidence>
<name>A0A1B1Z123_9BACL</name>
<dbReference type="Pfam" id="PF03631">
    <property type="entry name" value="Virul_fac_BrkB"/>
    <property type="match status" value="1"/>
</dbReference>
<keyword evidence="8" id="KW-1185">Reference proteome</keyword>
<keyword evidence="4 6" id="KW-1133">Transmembrane helix</keyword>